<feature type="chain" id="PRO_5018752079" evidence="3">
    <location>
        <begin position="29"/>
        <end position="165"/>
    </location>
</feature>
<proteinExistence type="predicted"/>
<evidence type="ECO:0000256" key="2">
    <source>
        <dbReference type="SAM" id="Phobius"/>
    </source>
</evidence>
<dbReference type="EMBL" id="RSEC01000036">
    <property type="protein sequence ID" value="RSD20252.1"/>
    <property type="molecule type" value="Genomic_DNA"/>
</dbReference>
<keyword evidence="5" id="KW-1185">Reference proteome</keyword>
<evidence type="ECO:0000313" key="5">
    <source>
        <dbReference type="Proteomes" id="UP000267081"/>
    </source>
</evidence>
<dbReference type="AlphaFoldDB" id="A0A3R9KN46"/>
<feature type="compositionally biased region" description="Low complexity" evidence="1">
    <location>
        <begin position="82"/>
        <end position="117"/>
    </location>
</feature>
<dbReference type="Proteomes" id="UP000267081">
    <property type="component" value="Unassembled WGS sequence"/>
</dbReference>
<evidence type="ECO:0000313" key="4">
    <source>
        <dbReference type="EMBL" id="RSD20252.1"/>
    </source>
</evidence>
<dbReference type="OrthoDB" id="5681216at2"/>
<reference evidence="4 5" key="1">
    <citation type="submission" date="2018-12" db="EMBL/GenBank/DDBJ databases">
        <title>Amycolatopsis eburnea sp. nov. actinomycete associate with arbuscular mycorrhiza fungal spore.</title>
        <authorList>
            <person name="Lumyong S."/>
            <person name="Chaiya L."/>
        </authorList>
    </citation>
    <scope>NUCLEOTIDE SEQUENCE [LARGE SCALE GENOMIC DNA]</scope>
    <source>
        <strain evidence="4 5">GLM-1</strain>
    </source>
</reference>
<keyword evidence="2" id="KW-1133">Transmembrane helix</keyword>
<sequence length="165" mass="16811">MSLFRRALTTSVAVAGLAILGPVPFASAQLATPLAADVDCGDFQYQEDAQAVLDATPGDPNHLDDDKDGIACESLPHRPRQSTTAPAPTSERPTATTTRTQPAPKTTTKKPAGTGTQVKVKPVGGVATGGGEPDAEVPGLLLLSGAVVAAAVSGGMVLYLRRRPS</sequence>
<keyword evidence="2" id="KW-0812">Transmembrane</keyword>
<feature type="signal peptide" evidence="3">
    <location>
        <begin position="1"/>
        <end position="28"/>
    </location>
</feature>
<feature type="compositionally biased region" description="Basic and acidic residues" evidence="1">
    <location>
        <begin position="61"/>
        <end position="70"/>
    </location>
</feature>
<organism evidence="4 5">
    <name type="scientific">Amycolatopsis eburnea</name>
    <dbReference type="NCBI Taxonomy" id="2267691"/>
    <lineage>
        <taxon>Bacteria</taxon>
        <taxon>Bacillati</taxon>
        <taxon>Actinomycetota</taxon>
        <taxon>Actinomycetes</taxon>
        <taxon>Pseudonocardiales</taxon>
        <taxon>Pseudonocardiaceae</taxon>
        <taxon>Amycolatopsis</taxon>
    </lineage>
</organism>
<gene>
    <name evidence="4" type="ORF">EIY87_18870</name>
</gene>
<dbReference type="RefSeq" id="WP_125309655.1">
    <property type="nucleotide sequence ID" value="NZ_RSEC01000036.1"/>
</dbReference>
<keyword evidence="2" id="KW-0472">Membrane</keyword>
<evidence type="ECO:0000256" key="1">
    <source>
        <dbReference type="SAM" id="MobiDB-lite"/>
    </source>
</evidence>
<accession>A0A3R9KN46</accession>
<feature type="transmembrane region" description="Helical" evidence="2">
    <location>
        <begin position="140"/>
        <end position="160"/>
    </location>
</feature>
<protein>
    <submittedName>
        <fullName evidence="4">Calcium-binding protein</fullName>
    </submittedName>
</protein>
<name>A0A3R9KN46_9PSEU</name>
<evidence type="ECO:0000256" key="3">
    <source>
        <dbReference type="SAM" id="SignalP"/>
    </source>
</evidence>
<comment type="caution">
    <text evidence="4">The sequence shown here is derived from an EMBL/GenBank/DDBJ whole genome shotgun (WGS) entry which is preliminary data.</text>
</comment>
<keyword evidence="3" id="KW-0732">Signal</keyword>
<feature type="region of interest" description="Disordered" evidence="1">
    <location>
        <begin position="54"/>
        <end position="131"/>
    </location>
</feature>